<evidence type="ECO:0000313" key="3">
    <source>
        <dbReference type="Proteomes" id="UP000249579"/>
    </source>
</evidence>
<proteinExistence type="predicted"/>
<name>A0A328A7F4_9STAP</name>
<accession>A0A328A7F4</accession>
<gene>
    <name evidence="2" type="ORF">BHX94_04880</name>
</gene>
<feature type="chain" id="PRO_5016264865" description="Immunodominant antigen B" evidence="1">
    <location>
        <begin position="29"/>
        <end position="179"/>
    </location>
</feature>
<reference evidence="2 3" key="1">
    <citation type="journal article" date="2018" name="Front. Microbiol.">
        <title>Description and Comparative Genomics of Macrococcus caseolyticus subsp. hominis subsp. nov., Macrococcus goetzii sp. nov., Macrococcus epidermidis sp. nov., and Macrococcus bohemicus sp. nov., Novel Macrococci From Human Clinical Material With Virulence Potential and Suspected Uptake of Foreign DNA by Natural Transformation.</title>
        <authorList>
            <person name="Maslanova I."/>
            <person name="Wertheimer Z."/>
            <person name="Sedlacek I."/>
            <person name="Svec P."/>
            <person name="Indrakova A."/>
            <person name="Kovarovic V."/>
            <person name="Schumann P."/>
            <person name="Sproer C."/>
            <person name="Kralova S."/>
            <person name="Sedo O."/>
            <person name="Kristofova L."/>
            <person name="Vrbovska V."/>
            <person name="Fuzik T."/>
            <person name="Petras P."/>
            <person name="Zdrahal Z."/>
            <person name="Ruzickova V."/>
            <person name="Doskar J."/>
            <person name="Pantucek R."/>
        </authorList>
    </citation>
    <scope>NUCLEOTIDE SEQUENCE [LARGE SCALE GENOMIC DNA]</scope>
    <source>
        <strain evidence="2 3">03/115</strain>
    </source>
</reference>
<evidence type="ECO:0000256" key="1">
    <source>
        <dbReference type="SAM" id="SignalP"/>
    </source>
</evidence>
<protein>
    <recommendedName>
        <fullName evidence="4">Immunodominant antigen B</fullName>
    </recommendedName>
</protein>
<sequence length="179" mass="20436">MKKITTIGSTLLVGALSMTLITPNNADAAGYYYWHKGDMDDSTVLKTTFKNAINKNGFTYDGVNINTEYGIFKRVMKNNQITYKKVHNGVYQSRNATFIFSLKNNKLYNNSKLKGIYFNFDDYAISTAKIKKIYGAPSNTKHIKNGLTYTYKAHYNIKNKFDFVKTKNGYKLSGFMTTK</sequence>
<dbReference type="RefSeq" id="WP_111745229.1">
    <property type="nucleotide sequence ID" value="NZ_JBHSQY010000031.1"/>
</dbReference>
<dbReference type="OrthoDB" id="2418656at2"/>
<feature type="signal peptide" evidence="1">
    <location>
        <begin position="1"/>
        <end position="28"/>
    </location>
</feature>
<keyword evidence="1" id="KW-0732">Signal</keyword>
<dbReference type="AlphaFoldDB" id="A0A328A7F4"/>
<dbReference type="EMBL" id="PZJG01000002">
    <property type="protein sequence ID" value="RAK49754.1"/>
    <property type="molecule type" value="Genomic_DNA"/>
</dbReference>
<comment type="caution">
    <text evidence="2">The sequence shown here is derived from an EMBL/GenBank/DDBJ whole genome shotgun (WGS) entry which is preliminary data.</text>
</comment>
<evidence type="ECO:0000313" key="2">
    <source>
        <dbReference type="EMBL" id="RAK49754.1"/>
    </source>
</evidence>
<evidence type="ECO:0008006" key="4">
    <source>
        <dbReference type="Google" id="ProtNLM"/>
    </source>
</evidence>
<organism evidence="2 3">
    <name type="scientific">Macrococcoides bohemicum</name>
    <dbReference type="NCBI Taxonomy" id="1903056"/>
    <lineage>
        <taxon>Bacteria</taxon>
        <taxon>Bacillati</taxon>
        <taxon>Bacillota</taxon>
        <taxon>Bacilli</taxon>
        <taxon>Bacillales</taxon>
        <taxon>Staphylococcaceae</taxon>
        <taxon>Macrococcoides</taxon>
    </lineage>
</organism>
<dbReference type="Proteomes" id="UP000249579">
    <property type="component" value="Unassembled WGS sequence"/>
</dbReference>